<name>A0A9P0MV86_NEZVI</name>
<keyword evidence="4" id="KW-1185">Reference proteome</keyword>
<gene>
    <name evidence="3" type="ORF">NEZAVI_LOCUS13829</name>
</gene>
<evidence type="ECO:0000313" key="3">
    <source>
        <dbReference type="EMBL" id="CAH1405670.1"/>
    </source>
</evidence>
<dbReference type="GO" id="GO:0017128">
    <property type="term" value="F:phospholipid scramblase activity"/>
    <property type="evidence" value="ECO:0007669"/>
    <property type="project" value="InterPro"/>
</dbReference>
<keyword evidence="2" id="KW-0449">Lipoprotein</keyword>
<dbReference type="Pfam" id="PF03803">
    <property type="entry name" value="Scramblase"/>
    <property type="match status" value="1"/>
</dbReference>
<proteinExistence type="inferred from homology"/>
<protein>
    <recommendedName>
        <fullName evidence="2">Phospholipid scramblase</fullName>
    </recommendedName>
</protein>
<organism evidence="3 4">
    <name type="scientific">Nezara viridula</name>
    <name type="common">Southern green stink bug</name>
    <name type="synonym">Cimex viridulus</name>
    <dbReference type="NCBI Taxonomy" id="85310"/>
    <lineage>
        <taxon>Eukaryota</taxon>
        <taxon>Metazoa</taxon>
        <taxon>Ecdysozoa</taxon>
        <taxon>Arthropoda</taxon>
        <taxon>Hexapoda</taxon>
        <taxon>Insecta</taxon>
        <taxon>Pterygota</taxon>
        <taxon>Neoptera</taxon>
        <taxon>Paraneoptera</taxon>
        <taxon>Hemiptera</taxon>
        <taxon>Heteroptera</taxon>
        <taxon>Panheteroptera</taxon>
        <taxon>Pentatomomorpha</taxon>
        <taxon>Pentatomoidea</taxon>
        <taxon>Pentatomidae</taxon>
        <taxon>Pentatominae</taxon>
        <taxon>Nezara</taxon>
    </lineage>
</organism>
<comment type="cofactor">
    <cofactor evidence="2">
        <name>Ca(2+)</name>
        <dbReference type="ChEBI" id="CHEBI:29108"/>
    </cofactor>
</comment>
<dbReference type="GO" id="GO:0005886">
    <property type="term" value="C:plasma membrane"/>
    <property type="evidence" value="ECO:0007669"/>
    <property type="project" value="TreeGrafter"/>
</dbReference>
<dbReference type="OrthoDB" id="444338at2759"/>
<sequence length="283" mass="32911">MTSLTSAFREANSQRDSTLNFNLSETDDDIQIFSNQTVITNQPFPTDQTSRRIPLPIISGRQEHILPFCGIQLLSDVRQLEIQQTIDFEDLYTLIDSENKYLVKAENGEVLFGTTEGSSSWQRLLCCSSRRFILRVFDKARQEALFCIRRLAPTNPLLSCYLQRMDVFIPQCEYIGCIQQEWNPIKIKLVIRNCEHQNIFHVNGPLCTTCSSFKEEDFYVFSYDLPQSVCNISRRWNEFKATYSLFLTFQENLNNTHKALILACAFLLEYIYFQAGIPIKCFH</sequence>
<accession>A0A9P0MV86</accession>
<dbReference type="Proteomes" id="UP001152798">
    <property type="component" value="Chromosome 6"/>
</dbReference>
<reference evidence="3" key="1">
    <citation type="submission" date="2022-01" db="EMBL/GenBank/DDBJ databases">
        <authorList>
            <person name="King R."/>
        </authorList>
    </citation>
    <scope>NUCLEOTIDE SEQUENCE</scope>
</reference>
<dbReference type="PANTHER" id="PTHR23248">
    <property type="entry name" value="PHOSPHOLIPID SCRAMBLASE-RELATED"/>
    <property type="match status" value="1"/>
</dbReference>
<evidence type="ECO:0000313" key="4">
    <source>
        <dbReference type="Proteomes" id="UP001152798"/>
    </source>
</evidence>
<dbReference type="EMBL" id="OV725082">
    <property type="protein sequence ID" value="CAH1405670.1"/>
    <property type="molecule type" value="Genomic_DNA"/>
</dbReference>
<keyword evidence="2" id="KW-0106">Calcium</keyword>
<comment type="similarity">
    <text evidence="1 2">Belongs to the phospholipid scramblase family.</text>
</comment>
<evidence type="ECO:0000256" key="1">
    <source>
        <dbReference type="ARBA" id="ARBA00005350"/>
    </source>
</evidence>
<dbReference type="InterPro" id="IPR005552">
    <property type="entry name" value="Scramblase"/>
</dbReference>
<dbReference type="AlphaFoldDB" id="A0A9P0MV86"/>
<evidence type="ECO:0000256" key="2">
    <source>
        <dbReference type="RuleBase" id="RU363116"/>
    </source>
</evidence>
<dbReference type="PANTHER" id="PTHR23248:SF4">
    <property type="entry name" value="PHOSPHOLIPID SCRAMBLASE"/>
    <property type="match status" value="1"/>
</dbReference>
<keyword evidence="2" id="KW-0564">Palmitate</keyword>
<comment type="function">
    <text evidence="2">May mediate accelerated ATP-independent bidirectional transbilayer migration of phospholipids upon binding calcium ions that results in a loss of phospholipid asymmetry in the plasma membrane.</text>
</comment>